<protein>
    <recommendedName>
        <fullName evidence="1">BEACH-type PH domain-containing protein</fullName>
    </recommendedName>
</protein>
<feature type="domain" description="BEACH-type PH" evidence="1">
    <location>
        <begin position="231"/>
        <end position="317"/>
    </location>
</feature>
<evidence type="ECO:0000259" key="1">
    <source>
        <dbReference type="PROSITE" id="PS51783"/>
    </source>
</evidence>
<sequence length="317" mass="37097">MYQNTQKIILLWNMKLKIYVVIQKSLSSRIDTTIYTGMTKVSKVPNGGKQIRHWKTLVSLIQLVFGFPHFTMENKERFSLLLLEPGEYYFEDYIASISITKNDTWLNGRLKVCSLSLVFDPKDYHKPILKIPFTQCGSITKSSDEDSNILNIICKQYIEMLDHNVLEPYKFINELSLFRIDLKYARVEDCLSLILQLHRASSLQTAEHRHMAAAIAYGRQTLIKFDPTWLELGENIIMEEVGQKITPLSINSGRIVLTSLHVYFQPFNNNEVTLYLKIELSEIKRIIKRRFLLQQVQQLDFTWHNFTLTNLIFKIIL</sequence>
<dbReference type="InterPro" id="IPR057496">
    <property type="entry name" value="FAN-like_PH"/>
</dbReference>
<keyword evidence="3" id="KW-1185">Reference proteome</keyword>
<name>A0A6G0T2X3_APHGL</name>
<evidence type="ECO:0000313" key="3">
    <source>
        <dbReference type="Proteomes" id="UP000475862"/>
    </source>
</evidence>
<reference evidence="2 3" key="1">
    <citation type="submission" date="2019-08" db="EMBL/GenBank/DDBJ databases">
        <title>The genome of the soybean aphid Biotype 1, its phylome, world population structure and adaptation to the North American continent.</title>
        <authorList>
            <person name="Giordano R."/>
            <person name="Donthu R.K."/>
            <person name="Hernandez A.G."/>
            <person name="Wright C.L."/>
            <person name="Zimin A.V."/>
        </authorList>
    </citation>
    <scope>NUCLEOTIDE SEQUENCE [LARGE SCALE GENOMIC DNA]</scope>
    <source>
        <tissue evidence="2">Whole aphids</tissue>
    </source>
</reference>
<dbReference type="SUPFAM" id="SSF50729">
    <property type="entry name" value="PH domain-like"/>
    <property type="match status" value="1"/>
</dbReference>
<dbReference type="OrthoDB" id="26681at2759"/>
<comment type="caution">
    <text evidence="2">The sequence shown here is derived from an EMBL/GenBank/DDBJ whole genome shotgun (WGS) entry which is preliminary data.</text>
</comment>
<dbReference type="Pfam" id="PF25400">
    <property type="entry name" value="PH_FAN"/>
    <property type="match status" value="1"/>
</dbReference>
<dbReference type="InterPro" id="IPR023362">
    <property type="entry name" value="PH-BEACH_dom"/>
</dbReference>
<gene>
    <name evidence="2" type="ORF">AGLY_015310</name>
</gene>
<dbReference type="Proteomes" id="UP000475862">
    <property type="component" value="Unassembled WGS sequence"/>
</dbReference>
<dbReference type="PROSITE" id="PS51783">
    <property type="entry name" value="PH_BEACH"/>
    <property type="match status" value="1"/>
</dbReference>
<accession>A0A6G0T2X3</accession>
<evidence type="ECO:0000313" key="2">
    <source>
        <dbReference type="EMBL" id="KAE9524271.1"/>
    </source>
</evidence>
<proteinExistence type="predicted"/>
<organism evidence="2 3">
    <name type="scientific">Aphis glycines</name>
    <name type="common">Soybean aphid</name>
    <dbReference type="NCBI Taxonomy" id="307491"/>
    <lineage>
        <taxon>Eukaryota</taxon>
        <taxon>Metazoa</taxon>
        <taxon>Ecdysozoa</taxon>
        <taxon>Arthropoda</taxon>
        <taxon>Hexapoda</taxon>
        <taxon>Insecta</taxon>
        <taxon>Pterygota</taxon>
        <taxon>Neoptera</taxon>
        <taxon>Paraneoptera</taxon>
        <taxon>Hemiptera</taxon>
        <taxon>Sternorrhyncha</taxon>
        <taxon>Aphidomorpha</taxon>
        <taxon>Aphidoidea</taxon>
        <taxon>Aphididae</taxon>
        <taxon>Aphidini</taxon>
        <taxon>Aphis</taxon>
        <taxon>Aphis</taxon>
    </lineage>
</organism>
<dbReference type="EMBL" id="VYZN01000070">
    <property type="protein sequence ID" value="KAE9524271.1"/>
    <property type="molecule type" value="Genomic_DNA"/>
</dbReference>
<dbReference type="AlphaFoldDB" id="A0A6G0T2X3"/>